<dbReference type="OrthoDB" id="10064798at2759"/>
<keyword evidence="3" id="KW-1185">Reference proteome</keyword>
<dbReference type="Proteomes" id="UP000596742">
    <property type="component" value="Unassembled WGS sequence"/>
</dbReference>
<evidence type="ECO:0000259" key="1">
    <source>
        <dbReference type="Pfam" id="PF14214"/>
    </source>
</evidence>
<evidence type="ECO:0000313" key="3">
    <source>
        <dbReference type="Proteomes" id="UP000596742"/>
    </source>
</evidence>
<sequence length="316" mass="36021">MNWKDTIQVIATQNGVKLTDEQVVNLTWEQKSTWLRSNPVTDARHFDHRLQLFMSTLVLGKSKPIGDVQDYKYSIEFQQRGSPHAHMLLWVKHAPSLSQNSTDKVSAFIDKYISCSLPDDHDLATLVKTVQCHRHSATCRKHGTKCRFSFPRPPLEETRVFLPPIEETNKSNQTIYSAILTSVHEKLDELPQDSDIALQSLLGELKIPQQLYVKALQWIKTKHGQPAVLLKRNITECFINNYNPISMKAWQANLDLQYATNVYACIIYVASYISKPEKTVGDVLKSVCKNSAPQGPKKMMETVSKKFLSHREVSAQ</sequence>
<comment type="caution">
    <text evidence="2">The sequence shown here is derived from an EMBL/GenBank/DDBJ whole genome shotgun (WGS) entry which is preliminary data.</text>
</comment>
<organism evidence="2 3">
    <name type="scientific">Mytilus galloprovincialis</name>
    <name type="common">Mediterranean mussel</name>
    <dbReference type="NCBI Taxonomy" id="29158"/>
    <lineage>
        <taxon>Eukaryota</taxon>
        <taxon>Metazoa</taxon>
        <taxon>Spiralia</taxon>
        <taxon>Lophotrochozoa</taxon>
        <taxon>Mollusca</taxon>
        <taxon>Bivalvia</taxon>
        <taxon>Autobranchia</taxon>
        <taxon>Pteriomorphia</taxon>
        <taxon>Mytilida</taxon>
        <taxon>Mytiloidea</taxon>
        <taxon>Mytilidae</taxon>
        <taxon>Mytilinae</taxon>
        <taxon>Mytilus</taxon>
    </lineage>
</organism>
<evidence type="ECO:0000313" key="2">
    <source>
        <dbReference type="EMBL" id="VDI58301.1"/>
    </source>
</evidence>
<dbReference type="InterPro" id="IPR051055">
    <property type="entry name" value="PIF1_helicase"/>
</dbReference>
<dbReference type="PANTHER" id="PTHR47642:SF5">
    <property type="entry name" value="ATP-DEPENDENT DNA HELICASE"/>
    <property type="match status" value="1"/>
</dbReference>
<dbReference type="EMBL" id="UYJE01007825">
    <property type="protein sequence ID" value="VDI58301.1"/>
    <property type="molecule type" value="Genomic_DNA"/>
</dbReference>
<feature type="domain" description="Helitron helicase-like" evidence="1">
    <location>
        <begin position="30"/>
        <end position="89"/>
    </location>
</feature>
<accession>A0A8B6G430</accession>
<protein>
    <recommendedName>
        <fullName evidence="1">Helitron helicase-like domain-containing protein</fullName>
    </recommendedName>
</protein>
<name>A0A8B6G430_MYTGA</name>
<dbReference type="PANTHER" id="PTHR47642">
    <property type="entry name" value="ATP-DEPENDENT DNA HELICASE"/>
    <property type="match status" value="1"/>
</dbReference>
<dbReference type="AlphaFoldDB" id="A0A8B6G430"/>
<gene>
    <name evidence="2" type="ORF">MGAL_10B043539</name>
</gene>
<reference evidence="2" key="1">
    <citation type="submission" date="2018-11" db="EMBL/GenBank/DDBJ databases">
        <authorList>
            <person name="Alioto T."/>
            <person name="Alioto T."/>
        </authorList>
    </citation>
    <scope>NUCLEOTIDE SEQUENCE</scope>
</reference>
<proteinExistence type="predicted"/>
<dbReference type="Pfam" id="PF14214">
    <property type="entry name" value="Helitron_like_N"/>
    <property type="match status" value="1"/>
</dbReference>
<dbReference type="InterPro" id="IPR025476">
    <property type="entry name" value="Helitron_helicase-like"/>
</dbReference>